<dbReference type="EMBL" id="SULG01000029">
    <property type="protein sequence ID" value="TLD42058.1"/>
    <property type="molecule type" value="Genomic_DNA"/>
</dbReference>
<proteinExistence type="predicted"/>
<dbReference type="Proteomes" id="UP000319783">
    <property type="component" value="Unassembled WGS sequence"/>
</dbReference>
<dbReference type="AlphaFoldDB" id="A0A533QBG3"/>
<protein>
    <submittedName>
        <fullName evidence="1">Uncharacterized protein</fullName>
    </submittedName>
</protein>
<evidence type="ECO:0000313" key="2">
    <source>
        <dbReference type="Proteomes" id="UP000319783"/>
    </source>
</evidence>
<gene>
    <name evidence="1" type="ORF">JETT_1700</name>
</gene>
<comment type="caution">
    <text evidence="1">The sequence shown here is derived from an EMBL/GenBank/DDBJ whole genome shotgun (WGS) entry which is preliminary data.</text>
</comment>
<reference evidence="1 2" key="1">
    <citation type="submission" date="2019-04" db="EMBL/GenBank/DDBJ databases">
        <title>Genome of a novel bacterium Candidatus Jettenia ecosi reconstructed from metagenome of an anammox bioreactor.</title>
        <authorList>
            <person name="Mardanov A.V."/>
            <person name="Beletsky A.V."/>
            <person name="Ravin N.V."/>
            <person name="Botchkova E.A."/>
            <person name="Litti Y.V."/>
            <person name="Nozhevnikova A.N."/>
        </authorList>
    </citation>
    <scope>NUCLEOTIDE SEQUENCE [LARGE SCALE GENOMIC DNA]</scope>
    <source>
        <strain evidence="1">J2</strain>
    </source>
</reference>
<organism evidence="1 2">
    <name type="scientific">Candidatus Jettenia ecosi</name>
    <dbReference type="NCBI Taxonomy" id="2494326"/>
    <lineage>
        <taxon>Bacteria</taxon>
        <taxon>Pseudomonadati</taxon>
        <taxon>Planctomycetota</taxon>
        <taxon>Candidatus Brocadiia</taxon>
        <taxon>Candidatus Brocadiales</taxon>
        <taxon>Candidatus Brocadiaceae</taxon>
        <taxon>Candidatus Jettenia</taxon>
    </lineage>
</organism>
<accession>A0A533QBG3</accession>
<name>A0A533QBG3_9BACT</name>
<sequence>MNPEGVAWKTRGYLSLPGNLPLFSDNHFTHSGLLILRLFIIYNHGSPSGLK</sequence>
<evidence type="ECO:0000313" key="1">
    <source>
        <dbReference type="EMBL" id="TLD42058.1"/>
    </source>
</evidence>